<sequence>MKSHAVVFGVANNDCYPEVLLNSIPVPDLVTNTNDMQVVMQMLIDRVNMFDKTNVGVMSIACNTLHILLPKLQKLTNIPFVSMIDVVVGDVIKKGYKKVGLLASPTTIKTRLYQQALQAQDVRVGIPTREQIIDLGNIIQNIISGKSNQKLPLIEIANDLVKSSKVEAIILGCTELPLVFPRRFRVPVLNSIDILASKLVNYYYKKEEL</sequence>
<dbReference type="PROSITE" id="PS00924">
    <property type="entry name" value="ASP_GLU_RACEMASE_2"/>
    <property type="match status" value="1"/>
</dbReference>
<reference evidence="3 4" key="1">
    <citation type="submission" date="2017-09" db="EMBL/GenBank/DDBJ databases">
        <title>Depth-based differentiation of microbial function through sediment-hosted aquifers and enrichment of novel symbionts in the deep terrestrial subsurface.</title>
        <authorList>
            <person name="Probst A.J."/>
            <person name="Ladd B."/>
            <person name="Jarett J.K."/>
            <person name="Geller-Mcgrath D.E."/>
            <person name="Sieber C.M."/>
            <person name="Emerson J.B."/>
            <person name="Anantharaman K."/>
            <person name="Thomas B.C."/>
            <person name="Malmstrom R."/>
            <person name="Stieglmeier M."/>
            <person name="Klingl A."/>
            <person name="Woyke T."/>
            <person name="Ryan C.M."/>
            <person name="Banfield J.F."/>
        </authorList>
    </citation>
    <scope>NUCLEOTIDE SEQUENCE [LARGE SCALE GENOMIC DNA]</scope>
    <source>
        <strain evidence="3">CG23_combo_of_CG06-09_8_20_14_all_34_8</strain>
    </source>
</reference>
<protein>
    <recommendedName>
        <fullName evidence="5">Aspartate racemase</fullName>
    </recommendedName>
</protein>
<comment type="caution">
    <text evidence="3">The sequence shown here is derived from an EMBL/GenBank/DDBJ whole genome shotgun (WGS) entry which is preliminary data.</text>
</comment>
<dbReference type="PANTHER" id="PTHR21198">
    <property type="entry name" value="GLUTAMATE RACEMASE"/>
    <property type="match status" value="1"/>
</dbReference>
<gene>
    <name evidence="3" type="ORF">COX08_02200</name>
</gene>
<dbReference type="InterPro" id="IPR004380">
    <property type="entry name" value="Asp_race"/>
</dbReference>
<evidence type="ECO:0008006" key="5">
    <source>
        <dbReference type="Google" id="ProtNLM"/>
    </source>
</evidence>
<evidence type="ECO:0000313" key="4">
    <source>
        <dbReference type="Proteomes" id="UP000229459"/>
    </source>
</evidence>
<accession>A0A2H0B6D4</accession>
<keyword evidence="2" id="KW-0413">Isomerase</keyword>
<dbReference type="GO" id="GO:0047661">
    <property type="term" value="F:amino-acid racemase activity"/>
    <property type="evidence" value="ECO:0007669"/>
    <property type="project" value="InterPro"/>
</dbReference>
<dbReference type="Gene3D" id="3.40.50.1860">
    <property type="match status" value="2"/>
</dbReference>
<dbReference type="InterPro" id="IPR001920">
    <property type="entry name" value="Asp/Glu_race"/>
</dbReference>
<dbReference type="PANTHER" id="PTHR21198:SF7">
    <property type="entry name" value="ASPARTATE-GLUTAMATE RACEMASE FAMILY"/>
    <property type="match status" value="1"/>
</dbReference>
<dbReference type="InterPro" id="IPR033134">
    <property type="entry name" value="Asp/Glu_racemase_AS_2"/>
</dbReference>
<evidence type="ECO:0000256" key="2">
    <source>
        <dbReference type="ARBA" id="ARBA00023235"/>
    </source>
</evidence>
<dbReference type="Proteomes" id="UP000229459">
    <property type="component" value="Unassembled WGS sequence"/>
</dbReference>
<dbReference type="NCBIfam" id="TIGR00035">
    <property type="entry name" value="asp_race"/>
    <property type="match status" value="1"/>
</dbReference>
<evidence type="ECO:0000313" key="3">
    <source>
        <dbReference type="EMBL" id="PIP53225.1"/>
    </source>
</evidence>
<proteinExistence type="inferred from homology"/>
<comment type="similarity">
    <text evidence="1">Belongs to the aspartate/glutamate racemases family.</text>
</comment>
<dbReference type="AlphaFoldDB" id="A0A2H0B6D4"/>
<dbReference type="InterPro" id="IPR015942">
    <property type="entry name" value="Asp/Glu/hydantoin_racemase"/>
</dbReference>
<name>A0A2H0B6D4_9BACT</name>
<evidence type="ECO:0000256" key="1">
    <source>
        <dbReference type="ARBA" id="ARBA00007847"/>
    </source>
</evidence>
<dbReference type="SUPFAM" id="SSF53681">
    <property type="entry name" value="Aspartate/glutamate racemase"/>
    <property type="match status" value="2"/>
</dbReference>
<dbReference type="Pfam" id="PF01177">
    <property type="entry name" value="Asp_Glu_race"/>
    <property type="match status" value="1"/>
</dbReference>
<dbReference type="EMBL" id="PCSR01000050">
    <property type="protein sequence ID" value="PIP53225.1"/>
    <property type="molecule type" value="Genomic_DNA"/>
</dbReference>
<organism evidence="3 4">
    <name type="scientific">Candidatus Beckwithbacteria bacterium CG23_combo_of_CG06-09_8_20_14_all_34_8</name>
    <dbReference type="NCBI Taxonomy" id="1974497"/>
    <lineage>
        <taxon>Bacteria</taxon>
        <taxon>Candidatus Beckwithiibacteriota</taxon>
    </lineage>
</organism>